<sequence>MTRLSVIEGWSPPDNYAWYATAAWFTQWHGIAPPATSTLEQGWVDGHFEDDSDTGYDNEGYIGYTISQIVEYNSAYKQRLNVARLHAATNDMGQATGSDTAPERLDSIVGTLVAALPDATTIFYPQSSVKFPPESVS</sequence>
<dbReference type="SUPFAM" id="SSF52266">
    <property type="entry name" value="SGNH hydrolase"/>
    <property type="match status" value="1"/>
</dbReference>
<name>A0A8H5XVS6_9HYPO</name>
<dbReference type="GO" id="GO:0016787">
    <property type="term" value="F:hydrolase activity"/>
    <property type="evidence" value="ECO:0007669"/>
    <property type="project" value="UniProtKB-KW"/>
</dbReference>
<evidence type="ECO:0000313" key="1">
    <source>
        <dbReference type="EMBL" id="KAF5700486.1"/>
    </source>
</evidence>
<organism evidence="1 2">
    <name type="scientific">Fusarium mundagurra</name>
    <dbReference type="NCBI Taxonomy" id="1567541"/>
    <lineage>
        <taxon>Eukaryota</taxon>
        <taxon>Fungi</taxon>
        <taxon>Dikarya</taxon>
        <taxon>Ascomycota</taxon>
        <taxon>Pezizomycotina</taxon>
        <taxon>Sordariomycetes</taxon>
        <taxon>Hypocreomycetidae</taxon>
        <taxon>Hypocreales</taxon>
        <taxon>Nectriaceae</taxon>
        <taxon>Fusarium</taxon>
        <taxon>Fusarium fujikuroi species complex</taxon>
    </lineage>
</organism>
<keyword evidence="2" id="KW-1185">Reference proteome</keyword>
<gene>
    <name evidence="1" type="ORF">FMUND_14312</name>
</gene>
<dbReference type="Gene3D" id="3.40.50.1110">
    <property type="entry name" value="SGNH hydrolase"/>
    <property type="match status" value="1"/>
</dbReference>
<dbReference type="OrthoDB" id="2119228at2759"/>
<dbReference type="InterPro" id="IPR036514">
    <property type="entry name" value="SGNH_hydro_sf"/>
</dbReference>
<protein>
    <submittedName>
        <fullName evidence="1">SGNH hydrolase</fullName>
    </submittedName>
</protein>
<comment type="caution">
    <text evidence="1">The sequence shown here is derived from an EMBL/GenBank/DDBJ whole genome shotgun (WGS) entry which is preliminary data.</text>
</comment>
<keyword evidence="1" id="KW-0378">Hydrolase</keyword>
<dbReference type="AlphaFoldDB" id="A0A8H5XVS6"/>
<proteinExistence type="predicted"/>
<dbReference type="Proteomes" id="UP000544331">
    <property type="component" value="Unassembled WGS sequence"/>
</dbReference>
<dbReference type="EMBL" id="JAAOAN010000727">
    <property type="protein sequence ID" value="KAF5700486.1"/>
    <property type="molecule type" value="Genomic_DNA"/>
</dbReference>
<evidence type="ECO:0000313" key="2">
    <source>
        <dbReference type="Proteomes" id="UP000544331"/>
    </source>
</evidence>
<accession>A0A8H5XVS6</accession>
<reference evidence="1 2" key="1">
    <citation type="submission" date="2020-05" db="EMBL/GenBank/DDBJ databases">
        <title>Identification and distribution of gene clusters putatively required for synthesis of sphingolipid metabolism inhibitors in phylogenetically diverse species of the filamentous fungus Fusarium.</title>
        <authorList>
            <person name="Kim H.-S."/>
            <person name="Busman M."/>
            <person name="Brown D.W."/>
            <person name="Divon H."/>
            <person name="Uhlig S."/>
            <person name="Proctor R.H."/>
        </authorList>
    </citation>
    <scope>NUCLEOTIDE SEQUENCE [LARGE SCALE GENOMIC DNA]</scope>
    <source>
        <strain evidence="1 2">NRRL 66235</strain>
    </source>
</reference>